<evidence type="ECO:0000313" key="1">
    <source>
        <dbReference type="EMBL" id="XCG49939.1"/>
    </source>
</evidence>
<dbReference type="PANTHER" id="PTHR42834:SF1">
    <property type="entry name" value="ENDONUCLEASE_EXONUCLEASE_PHOSPHATASE FAMILY PROTEIN (AFU_ORTHOLOGUE AFUA_3G09210)"/>
    <property type="match status" value="1"/>
</dbReference>
<dbReference type="RefSeq" id="WP_353642532.1">
    <property type="nucleotide sequence ID" value="NZ_CP159253.1"/>
</dbReference>
<dbReference type="SUPFAM" id="SSF56219">
    <property type="entry name" value="DNase I-like"/>
    <property type="match status" value="1"/>
</dbReference>
<dbReference type="InterPro" id="IPR036691">
    <property type="entry name" value="Endo/exonu/phosph_ase_sf"/>
</dbReference>
<evidence type="ECO:0008006" key="2">
    <source>
        <dbReference type="Google" id="ProtNLM"/>
    </source>
</evidence>
<proteinExistence type="predicted"/>
<name>A0AAU8CSV8_9HYPH</name>
<accession>A0AAU8CSV8</accession>
<dbReference type="AlphaFoldDB" id="A0AAU8CSV8"/>
<protein>
    <recommendedName>
        <fullName evidence="2">Endonuclease/exonuclease/phosphatase domain-containing protein</fullName>
    </recommendedName>
</protein>
<dbReference type="EMBL" id="CP159253">
    <property type="protein sequence ID" value="XCG49939.1"/>
    <property type="molecule type" value="Genomic_DNA"/>
</dbReference>
<dbReference type="Gene3D" id="3.60.10.10">
    <property type="entry name" value="Endonuclease/exonuclease/phosphatase"/>
    <property type="match status" value="1"/>
</dbReference>
<organism evidence="1">
    <name type="scientific">Mesorhizobium sp. WSM2240</name>
    <dbReference type="NCBI Taxonomy" id="3228851"/>
    <lineage>
        <taxon>Bacteria</taxon>
        <taxon>Pseudomonadati</taxon>
        <taxon>Pseudomonadota</taxon>
        <taxon>Alphaproteobacteria</taxon>
        <taxon>Hyphomicrobiales</taxon>
        <taxon>Phyllobacteriaceae</taxon>
        <taxon>Mesorhizobium</taxon>
    </lineage>
</organism>
<dbReference type="PANTHER" id="PTHR42834">
    <property type="entry name" value="ENDONUCLEASE/EXONUCLEASE/PHOSPHATASE FAMILY PROTEIN (AFU_ORTHOLOGUE AFUA_3G09210)"/>
    <property type="match status" value="1"/>
</dbReference>
<gene>
    <name evidence="1" type="ORF">ABVK50_05410</name>
</gene>
<sequence>MNSLSGISATPGDSNPERIQIQVTKAQAPQFQHTVGDTFASIEGYIAFDRGLYELRLVNASGASRNEQEIVAISVAPADDVLTVAGYNVENLDPVLERVERTPVGDPDDDVSGGKFSSIADHVVRLLGSPDILALQEVQDNDGGEYSEVVASDVTLTTLIDAIIDAGGPRYEPLSIDPIDDTYGGQPGGNIRVADLFNRLVSAPTPPVRVRSLRRRSAEAGSRSLRPSRFVTVR</sequence>
<reference evidence="1" key="1">
    <citation type="submission" date="2024-06" db="EMBL/GenBank/DDBJ databases">
        <title>Mesorhizobium karijinii sp. nov., a symbiont of the iconic Swainsona formosa from arid Australia.</title>
        <authorList>
            <person name="Hill Y.J."/>
            <person name="Watkin E.L.J."/>
            <person name="O'Hara G.W."/>
            <person name="Terpolilli J."/>
            <person name="Tye M.L."/>
            <person name="Kohlmeier M.G."/>
        </authorList>
    </citation>
    <scope>NUCLEOTIDE SEQUENCE</scope>
    <source>
        <strain evidence="1">WSM2240</strain>
    </source>
</reference>